<evidence type="ECO:0000313" key="2">
    <source>
        <dbReference type="EMBL" id="MEX0372116.1"/>
    </source>
</evidence>
<keyword evidence="1" id="KW-0812">Transmembrane</keyword>
<gene>
    <name evidence="2" type="ORF">V6X51_01550</name>
</gene>
<dbReference type="RefSeq" id="WP_367950950.1">
    <property type="nucleotide sequence ID" value="NZ_JBAKFG010000001.1"/>
</dbReference>
<feature type="transmembrane region" description="Helical" evidence="1">
    <location>
        <begin position="20"/>
        <end position="45"/>
    </location>
</feature>
<keyword evidence="3" id="KW-1185">Reference proteome</keyword>
<dbReference type="EMBL" id="JBAKFG010000001">
    <property type="protein sequence ID" value="MEX0372116.1"/>
    <property type="molecule type" value="Genomic_DNA"/>
</dbReference>
<protein>
    <recommendedName>
        <fullName evidence="4">DUF350 domain-containing protein</fullName>
    </recommendedName>
</protein>
<proteinExistence type="predicted"/>
<evidence type="ECO:0008006" key="4">
    <source>
        <dbReference type="Google" id="ProtNLM"/>
    </source>
</evidence>
<comment type="caution">
    <text evidence="2">The sequence shown here is derived from an EMBL/GenBank/DDBJ whole genome shotgun (WGS) entry which is preliminary data.</text>
</comment>
<keyword evidence="1" id="KW-1133">Transmembrane helix</keyword>
<accession>A0ABV3RVI3</accession>
<reference evidence="2 3" key="1">
    <citation type="submission" date="2024-02" db="EMBL/GenBank/DDBJ databases">
        <title>New especies of Spiribacter isolated from saline water.</title>
        <authorList>
            <person name="Leon M.J."/>
            <person name="De La Haba R."/>
            <person name="Sanchez-Porro C."/>
            <person name="Ventosa A."/>
        </authorList>
    </citation>
    <scope>NUCLEOTIDE SEQUENCE [LARGE SCALE GENOMIC DNA]</scope>
    <source>
        <strain evidence="3">ag22IC6-196</strain>
    </source>
</reference>
<sequence>MPGGYAGAIWDGGPSTGGEITGFLFVVIFIIGLAIAIFFLAMMGISWLSKTKERFKKWAEEPNNLLGDYIVIGIVLGFFGLIIYASTLN</sequence>
<evidence type="ECO:0000313" key="3">
    <source>
        <dbReference type="Proteomes" id="UP001556636"/>
    </source>
</evidence>
<keyword evidence="1" id="KW-0472">Membrane</keyword>
<feature type="transmembrane region" description="Helical" evidence="1">
    <location>
        <begin position="66"/>
        <end position="86"/>
    </location>
</feature>
<organism evidence="2 3">
    <name type="scientific">Spiribacter roseus</name>
    <dbReference type="NCBI Taxonomy" id="1855875"/>
    <lineage>
        <taxon>Bacteria</taxon>
        <taxon>Pseudomonadati</taxon>
        <taxon>Pseudomonadota</taxon>
        <taxon>Gammaproteobacteria</taxon>
        <taxon>Chromatiales</taxon>
        <taxon>Ectothiorhodospiraceae</taxon>
        <taxon>Spiribacter</taxon>
    </lineage>
</organism>
<evidence type="ECO:0000256" key="1">
    <source>
        <dbReference type="SAM" id="Phobius"/>
    </source>
</evidence>
<dbReference type="Proteomes" id="UP001556636">
    <property type="component" value="Unassembled WGS sequence"/>
</dbReference>
<name>A0ABV3RVI3_9GAMM</name>